<keyword evidence="4" id="KW-1185">Reference proteome</keyword>
<evidence type="ECO:0000259" key="2">
    <source>
        <dbReference type="Pfam" id="PF23293"/>
    </source>
</evidence>
<dbReference type="GO" id="GO:0005829">
    <property type="term" value="C:cytosol"/>
    <property type="evidence" value="ECO:0007669"/>
    <property type="project" value="TreeGrafter"/>
</dbReference>
<evidence type="ECO:0000313" key="3">
    <source>
        <dbReference type="EMBL" id="KAF9612109.1"/>
    </source>
</evidence>
<dbReference type="OrthoDB" id="660341at2759"/>
<dbReference type="InterPro" id="IPR020533">
    <property type="entry name" value="Developmental_reg_ULTRAPETALA"/>
</dbReference>
<dbReference type="Proteomes" id="UP000631114">
    <property type="component" value="Unassembled WGS sequence"/>
</dbReference>
<organism evidence="3 4">
    <name type="scientific">Coptis chinensis</name>
    <dbReference type="NCBI Taxonomy" id="261450"/>
    <lineage>
        <taxon>Eukaryota</taxon>
        <taxon>Viridiplantae</taxon>
        <taxon>Streptophyta</taxon>
        <taxon>Embryophyta</taxon>
        <taxon>Tracheophyta</taxon>
        <taxon>Spermatophyta</taxon>
        <taxon>Magnoliopsida</taxon>
        <taxon>Ranunculales</taxon>
        <taxon>Ranunculaceae</taxon>
        <taxon>Coptidoideae</taxon>
        <taxon>Coptis</taxon>
    </lineage>
</organism>
<gene>
    <name evidence="3" type="ORF">IFM89_038177</name>
</gene>
<name>A0A835I834_9MAGN</name>
<proteinExistence type="predicted"/>
<feature type="domain" description="ULTRAPETALA1/2 zinc finger" evidence="2">
    <location>
        <begin position="135"/>
        <end position="232"/>
    </location>
</feature>
<dbReference type="InterPro" id="IPR057011">
    <property type="entry name" value="ULT1/2_SAND"/>
</dbReference>
<accession>A0A835I834</accession>
<protein>
    <submittedName>
        <fullName evidence="3">Uncharacterized protein</fullName>
    </submittedName>
</protein>
<evidence type="ECO:0000313" key="4">
    <source>
        <dbReference type="Proteomes" id="UP000631114"/>
    </source>
</evidence>
<dbReference type="InterPro" id="IPR057012">
    <property type="entry name" value="ULT1/2_Znf"/>
</dbReference>
<dbReference type="PANTHER" id="PTHR34053">
    <property type="entry name" value="PROTEIN ULTRAPETALA 1"/>
    <property type="match status" value="1"/>
</dbReference>
<dbReference type="GO" id="GO:0005634">
    <property type="term" value="C:nucleus"/>
    <property type="evidence" value="ECO:0007669"/>
    <property type="project" value="TreeGrafter"/>
</dbReference>
<evidence type="ECO:0000259" key="1">
    <source>
        <dbReference type="Pfam" id="PF23292"/>
    </source>
</evidence>
<sequence length="240" mass="27385">MEKNGFENKNGVFFMFSDEQLRDFDGFKRCEDCVEVTCGCTSQRYGDAIGKLSVYPNGELFISCQCTPGCEEDKLTPGAFEKHSERDGARKWKNYVWVINQGQKVPISKTVLLKYYDQAPKTGKGFRKPHTGPGHRDEFVRCMGCNKMRRFHLRTKEECRIHHDATLNSNWKCSDIPNNEMTCDHDEERASRRVYRGCSRSATCKGCTTCVCFGCNICRFSDCSCQTCMDFTSNVQPSPA</sequence>
<feature type="domain" description="ULTRAPETALA1/2 SAND" evidence="1">
    <location>
        <begin position="24"/>
        <end position="116"/>
    </location>
</feature>
<reference evidence="3 4" key="1">
    <citation type="submission" date="2020-10" db="EMBL/GenBank/DDBJ databases">
        <title>The Coptis chinensis genome and diversification of protoberbering-type alkaloids.</title>
        <authorList>
            <person name="Wang B."/>
            <person name="Shu S."/>
            <person name="Song C."/>
            <person name="Liu Y."/>
        </authorList>
    </citation>
    <scope>NUCLEOTIDE SEQUENCE [LARGE SCALE GENOMIC DNA]</scope>
    <source>
        <strain evidence="3">HL-2020</strain>
        <tissue evidence="3">Leaf</tissue>
    </source>
</reference>
<dbReference type="EMBL" id="JADFTS010000004">
    <property type="protein sequence ID" value="KAF9612109.1"/>
    <property type="molecule type" value="Genomic_DNA"/>
</dbReference>
<dbReference type="Pfam" id="PF23292">
    <property type="entry name" value="SAND_ULT1"/>
    <property type="match status" value="1"/>
</dbReference>
<dbReference type="AlphaFoldDB" id="A0A835I834"/>
<dbReference type="Pfam" id="PF23293">
    <property type="entry name" value="zf_ULT1"/>
    <property type="match status" value="1"/>
</dbReference>
<dbReference type="PANTHER" id="PTHR34053:SF1">
    <property type="entry name" value="PROTEIN ULTRAPETALA 1"/>
    <property type="match status" value="1"/>
</dbReference>
<comment type="caution">
    <text evidence="3">The sequence shown here is derived from an EMBL/GenBank/DDBJ whole genome shotgun (WGS) entry which is preliminary data.</text>
</comment>